<evidence type="ECO:0000256" key="1">
    <source>
        <dbReference type="SAM" id="MobiDB-lite"/>
    </source>
</evidence>
<gene>
    <name evidence="3" type="ORF">ABFY20_02910</name>
</gene>
<feature type="transmembrane region" description="Helical" evidence="2">
    <location>
        <begin position="191"/>
        <end position="213"/>
    </location>
</feature>
<dbReference type="EMBL" id="CP162511">
    <property type="protein sequence ID" value="XDI06067.1"/>
    <property type="molecule type" value="Genomic_DNA"/>
</dbReference>
<accession>A0AB39BHJ2</accession>
<feature type="region of interest" description="Disordered" evidence="1">
    <location>
        <begin position="1"/>
        <end position="35"/>
    </location>
</feature>
<evidence type="ECO:0000256" key="2">
    <source>
        <dbReference type="SAM" id="Phobius"/>
    </source>
</evidence>
<sequence length="226" mass="22484">MTGALGEWGPGESTPGATAHDGSTPGGPAEGEWGPGGWGTLWRAGGWLASVVVVHAAVQAALVALSPPLALSTVGVLLAAASAVALLVATGALWSLARRVHPGVSPRRTLGWVVVTGIVGALAAVVSPYLVPVVAALGCPFIAAGSPRGVARLARAHPVRIIALLVVTAVVVVGAFLLSLLLGLFVTGWPAAAGTWLGAGVAAAVLVCQWVALARRPAKPERADRG</sequence>
<organism evidence="3">
    <name type="scientific">Herbiconiux sp. A18JL235</name>
    <dbReference type="NCBI Taxonomy" id="3152363"/>
    <lineage>
        <taxon>Bacteria</taxon>
        <taxon>Bacillati</taxon>
        <taxon>Actinomycetota</taxon>
        <taxon>Actinomycetes</taxon>
        <taxon>Micrococcales</taxon>
        <taxon>Microbacteriaceae</taxon>
        <taxon>Herbiconiux</taxon>
    </lineage>
</organism>
<feature type="compositionally biased region" description="Gly residues" evidence="1">
    <location>
        <begin position="24"/>
        <end position="35"/>
    </location>
</feature>
<dbReference type="AlphaFoldDB" id="A0AB39BHJ2"/>
<name>A0AB39BHJ2_9MICO</name>
<feature type="transmembrane region" description="Helical" evidence="2">
    <location>
        <begin position="109"/>
        <end position="127"/>
    </location>
</feature>
<protein>
    <submittedName>
        <fullName evidence="3">Uncharacterized protein</fullName>
    </submittedName>
</protein>
<evidence type="ECO:0000313" key="3">
    <source>
        <dbReference type="EMBL" id="XDI06067.1"/>
    </source>
</evidence>
<feature type="transmembrane region" description="Helical" evidence="2">
    <location>
        <begin position="47"/>
        <end position="65"/>
    </location>
</feature>
<keyword evidence="2" id="KW-1133">Transmembrane helix</keyword>
<keyword evidence="2" id="KW-0812">Transmembrane</keyword>
<dbReference type="RefSeq" id="WP_368498456.1">
    <property type="nucleotide sequence ID" value="NZ_CP162511.1"/>
</dbReference>
<feature type="transmembrane region" description="Helical" evidence="2">
    <location>
        <begin position="71"/>
        <end position="97"/>
    </location>
</feature>
<keyword evidence="2" id="KW-0472">Membrane</keyword>
<proteinExistence type="predicted"/>
<feature type="transmembrane region" description="Helical" evidence="2">
    <location>
        <begin position="162"/>
        <end position="185"/>
    </location>
</feature>
<reference evidence="3" key="1">
    <citation type="submission" date="2024-05" db="EMBL/GenBank/DDBJ databases">
        <title>Herbiconiux sp. A18JL235.</title>
        <authorList>
            <person name="Zhang G."/>
        </authorList>
    </citation>
    <scope>NUCLEOTIDE SEQUENCE</scope>
    <source>
        <strain evidence="3">A18JL235</strain>
    </source>
</reference>